<keyword evidence="1" id="KW-0175">Coiled coil</keyword>
<dbReference type="Proteomes" id="UP001159641">
    <property type="component" value="Unassembled WGS sequence"/>
</dbReference>
<dbReference type="GO" id="GO:0019900">
    <property type="term" value="F:kinase binding"/>
    <property type="evidence" value="ECO:0007669"/>
    <property type="project" value="InterPro"/>
</dbReference>
<dbReference type="EMBL" id="JAIQCJ010000892">
    <property type="protein sequence ID" value="KAJ8794014.1"/>
    <property type="molecule type" value="Genomic_DNA"/>
</dbReference>
<sequence>MGFSKRGAWLPDNGRCRAWLTGVALVLQVSRVEREKNQELRQVREHEQHKSAVLLTELKSKLHEEKMKELQAVRETLLRQHEAELLRVIKVKDGENQRLQALLHALRDGAPDKVRTVLLSEAKEEARKGFEVEKVRMQQEISELKGAKRQVEEALTMVVQADKVKAAEIRSVYHLHQEEICRIKKECEREVRRLALAGESILAPRPGCGFRGSTRPSCADTSEVTMTEAKKNTTTPKWPKAGDSPAAPGSVWLEFRGLAPARLPRLFRPLFCGSSQFGVLWVWLTGSEGEAVAICSHVREAGRQRAGPGQENSPAFPRPPAEASLAIPLPGFECAPRAESSPLSEVGAPSIRQSVSLLGWVCPWCTRASFTDGPLCLKQQDREM</sequence>
<evidence type="ECO:0008006" key="5">
    <source>
        <dbReference type="Google" id="ProtNLM"/>
    </source>
</evidence>
<dbReference type="GO" id="GO:0008017">
    <property type="term" value="F:microtubule binding"/>
    <property type="evidence" value="ECO:0007669"/>
    <property type="project" value="InterPro"/>
</dbReference>
<feature type="region of interest" description="Disordered" evidence="2">
    <location>
        <begin position="212"/>
        <end position="243"/>
    </location>
</feature>
<protein>
    <recommendedName>
        <fullName evidence="5">Janus kinase and microtubule-interacting protein 3</fullName>
    </recommendedName>
</protein>
<evidence type="ECO:0000256" key="1">
    <source>
        <dbReference type="SAM" id="Coils"/>
    </source>
</evidence>
<evidence type="ECO:0000313" key="4">
    <source>
        <dbReference type="Proteomes" id="UP001159641"/>
    </source>
</evidence>
<reference evidence="3 4" key="1">
    <citation type="submission" date="2022-11" db="EMBL/GenBank/DDBJ databases">
        <title>Whole genome sequence of Eschrichtius robustus ER-17-0199.</title>
        <authorList>
            <person name="Bruniche-Olsen A."/>
            <person name="Black A.N."/>
            <person name="Fields C.J."/>
            <person name="Walden K."/>
            <person name="Dewoody J.A."/>
        </authorList>
    </citation>
    <scope>NUCLEOTIDE SEQUENCE [LARGE SCALE GENOMIC DNA]</scope>
    <source>
        <strain evidence="3">ER-17-0199</strain>
        <tissue evidence="3">Blubber</tissue>
    </source>
</reference>
<proteinExistence type="predicted"/>
<comment type="caution">
    <text evidence="3">The sequence shown here is derived from an EMBL/GenBank/DDBJ whole genome shotgun (WGS) entry which is preliminary data.</text>
</comment>
<dbReference type="InterPro" id="IPR024836">
    <property type="entry name" value="JAKMIP"/>
</dbReference>
<organism evidence="3 4">
    <name type="scientific">Eschrichtius robustus</name>
    <name type="common">California gray whale</name>
    <name type="synonym">Eschrichtius gibbosus</name>
    <dbReference type="NCBI Taxonomy" id="9764"/>
    <lineage>
        <taxon>Eukaryota</taxon>
        <taxon>Metazoa</taxon>
        <taxon>Chordata</taxon>
        <taxon>Craniata</taxon>
        <taxon>Vertebrata</taxon>
        <taxon>Euteleostomi</taxon>
        <taxon>Mammalia</taxon>
        <taxon>Eutheria</taxon>
        <taxon>Laurasiatheria</taxon>
        <taxon>Artiodactyla</taxon>
        <taxon>Whippomorpha</taxon>
        <taxon>Cetacea</taxon>
        <taxon>Mysticeti</taxon>
        <taxon>Eschrichtiidae</taxon>
        <taxon>Eschrichtius</taxon>
    </lineage>
</organism>
<dbReference type="AlphaFoldDB" id="A0AB34HU47"/>
<feature type="coiled-coil region" evidence="1">
    <location>
        <begin position="29"/>
        <end position="80"/>
    </location>
</feature>
<evidence type="ECO:0000256" key="2">
    <source>
        <dbReference type="SAM" id="MobiDB-lite"/>
    </source>
</evidence>
<keyword evidence="4" id="KW-1185">Reference proteome</keyword>
<accession>A0AB34HU47</accession>
<evidence type="ECO:0000313" key="3">
    <source>
        <dbReference type="EMBL" id="KAJ8794014.1"/>
    </source>
</evidence>
<name>A0AB34HU47_ESCRO</name>
<dbReference type="PANTHER" id="PTHR18935:SF9">
    <property type="entry name" value="JANUS KINASE AND MICROTUBULE-INTERACTING PROTEIN 3"/>
    <property type="match status" value="1"/>
</dbReference>
<dbReference type="PANTHER" id="PTHR18935">
    <property type="entry name" value="GOLGIN SUBFAMILY A MEMBER 4-LIKE ISOFORM X1"/>
    <property type="match status" value="1"/>
</dbReference>
<gene>
    <name evidence="3" type="ORF">J1605_003424</name>
</gene>
<feature type="compositionally biased region" description="Polar residues" evidence="2">
    <location>
        <begin position="214"/>
        <end position="225"/>
    </location>
</feature>